<evidence type="ECO:0000256" key="1">
    <source>
        <dbReference type="SAM" id="SignalP"/>
    </source>
</evidence>
<feature type="signal peptide" evidence="1">
    <location>
        <begin position="1"/>
        <end position="23"/>
    </location>
</feature>
<dbReference type="Gene3D" id="3.40.250.10">
    <property type="entry name" value="Rhodanese-like domain"/>
    <property type="match status" value="1"/>
</dbReference>
<protein>
    <submittedName>
        <fullName evidence="3">Rhodanese-like domain-containing protein</fullName>
    </submittedName>
</protein>
<keyword evidence="1" id="KW-0732">Signal</keyword>
<feature type="chain" id="PRO_5016242693" evidence="1">
    <location>
        <begin position="24"/>
        <end position="155"/>
    </location>
</feature>
<dbReference type="AlphaFoldDB" id="A0A317CBD3"/>
<dbReference type="SMART" id="SM00450">
    <property type="entry name" value="RHOD"/>
    <property type="match status" value="1"/>
</dbReference>
<proteinExistence type="predicted"/>
<dbReference type="Proteomes" id="UP000245506">
    <property type="component" value="Unassembled WGS sequence"/>
</dbReference>
<dbReference type="PANTHER" id="PTHR45431:SF3">
    <property type="entry name" value="RHODANESE-LIKE DOMAIN-CONTAINING PROTEIN 15, CHLOROPLASTIC"/>
    <property type="match status" value="1"/>
</dbReference>
<dbReference type="OrthoDB" id="9808735at2"/>
<accession>A0A317CBD3</accession>
<evidence type="ECO:0000259" key="2">
    <source>
        <dbReference type="PROSITE" id="PS50206"/>
    </source>
</evidence>
<dbReference type="InterPro" id="IPR052367">
    <property type="entry name" value="Thiosulfate_ST/Rhodanese-like"/>
</dbReference>
<evidence type="ECO:0000313" key="3">
    <source>
        <dbReference type="EMBL" id="PWQ95667.1"/>
    </source>
</evidence>
<name>A0A317CBD3_9GAMM</name>
<dbReference type="InterPro" id="IPR036873">
    <property type="entry name" value="Rhodanese-like_dom_sf"/>
</dbReference>
<reference evidence="3 4" key="1">
    <citation type="submission" date="2018-05" db="EMBL/GenBank/DDBJ databases">
        <title>Leucothrix arctica sp. nov., isolated from Arctic seawater.</title>
        <authorList>
            <person name="Choi A."/>
            <person name="Baek K."/>
        </authorList>
    </citation>
    <scope>NUCLEOTIDE SEQUENCE [LARGE SCALE GENOMIC DNA]</scope>
    <source>
        <strain evidence="3 4">IMCC9719</strain>
    </source>
</reference>
<sequence>MRKIKYLLALCISLTVLSGPVLQAEQASPVNTTIEALKDAGVGVLNDGILDVSATQAAQLLKDNPNIKVLDVRTGWEYNRGHIAGAVQINYYSLGFKKAVDALDKNTTWLVHCKTGVRSGNTLPFMKEAGFKSVIHMDGGFDSWRAAKLPVSTAE</sequence>
<dbReference type="SUPFAM" id="SSF52821">
    <property type="entry name" value="Rhodanese/Cell cycle control phosphatase"/>
    <property type="match status" value="1"/>
</dbReference>
<dbReference type="PANTHER" id="PTHR45431">
    <property type="entry name" value="RHODANESE-LIKE DOMAIN-CONTAINING PROTEIN 15, CHLOROPLASTIC"/>
    <property type="match status" value="1"/>
</dbReference>
<evidence type="ECO:0000313" key="4">
    <source>
        <dbReference type="Proteomes" id="UP000245506"/>
    </source>
</evidence>
<feature type="domain" description="Rhodanese" evidence="2">
    <location>
        <begin position="63"/>
        <end position="153"/>
    </location>
</feature>
<comment type="caution">
    <text evidence="3">The sequence shown here is derived from an EMBL/GenBank/DDBJ whole genome shotgun (WGS) entry which is preliminary data.</text>
</comment>
<dbReference type="CDD" id="cd00158">
    <property type="entry name" value="RHOD"/>
    <property type="match status" value="1"/>
</dbReference>
<keyword evidence="4" id="KW-1185">Reference proteome</keyword>
<dbReference type="EMBL" id="QGKL01000032">
    <property type="protein sequence ID" value="PWQ95667.1"/>
    <property type="molecule type" value="Genomic_DNA"/>
</dbReference>
<dbReference type="InterPro" id="IPR001763">
    <property type="entry name" value="Rhodanese-like_dom"/>
</dbReference>
<gene>
    <name evidence="3" type="ORF">DKT75_11575</name>
</gene>
<dbReference type="Pfam" id="PF00581">
    <property type="entry name" value="Rhodanese"/>
    <property type="match status" value="1"/>
</dbReference>
<dbReference type="PROSITE" id="PS50206">
    <property type="entry name" value="RHODANESE_3"/>
    <property type="match status" value="1"/>
</dbReference>
<organism evidence="3 4">
    <name type="scientific">Leucothrix arctica</name>
    <dbReference type="NCBI Taxonomy" id="1481894"/>
    <lineage>
        <taxon>Bacteria</taxon>
        <taxon>Pseudomonadati</taxon>
        <taxon>Pseudomonadota</taxon>
        <taxon>Gammaproteobacteria</taxon>
        <taxon>Thiotrichales</taxon>
        <taxon>Thiotrichaceae</taxon>
        <taxon>Leucothrix</taxon>
    </lineage>
</organism>
<dbReference type="RefSeq" id="WP_109823595.1">
    <property type="nucleotide sequence ID" value="NZ_QGKL01000032.1"/>
</dbReference>